<dbReference type="SUPFAM" id="SSF109604">
    <property type="entry name" value="HD-domain/PDEase-like"/>
    <property type="match status" value="1"/>
</dbReference>
<keyword evidence="4" id="KW-0464">Manganese</keyword>
<dbReference type="CDD" id="cd00077">
    <property type="entry name" value="HDc"/>
    <property type="match status" value="1"/>
</dbReference>
<name>A0A267H1Z2_9PLAT</name>
<keyword evidence="2" id="KW-0479">Metal-binding</keyword>
<evidence type="ECO:0000259" key="12">
    <source>
        <dbReference type="SMART" id="SM00471"/>
    </source>
</evidence>
<feature type="domain" description="HD/PDEase" evidence="12">
    <location>
        <begin position="50"/>
        <end position="158"/>
    </location>
</feature>
<evidence type="ECO:0000256" key="7">
    <source>
        <dbReference type="ARBA" id="ARBA00038354"/>
    </source>
</evidence>
<dbReference type="Gene3D" id="1.10.3210.10">
    <property type="entry name" value="Hypothetical protein af1432"/>
    <property type="match status" value="1"/>
</dbReference>
<evidence type="ECO:0000256" key="2">
    <source>
        <dbReference type="ARBA" id="ARBA00022723"/>
    </source>
</evidence>
<evidence type="ECO:0000256" key="3">
    <source>
        <dbReference type="ARBA" id="ARBA00022801"/>
    </source>
</evidence>
<dbReference type="Pfam" id="PF13328">
    <property type="entry name" value="HD_4"/>
    <property type="match status" value="1"/>
</dbReference>
<evidence type="ECO:0000256" key="6">
    <source>
        <dbReference type="ARBA" id="ARBA00037781"/>
    </source>
</evidence>
<dbReference type="EMBL" id="NIVC01000084">
    <property type="protein sequence ID" value="PAA91579.1"/>
    <property type="molecule type" value="Genomic_DNA"/>
</dbReference>
<dbReference type="GO" id="GO:0046872">
    <property type="term" value="F:metal ion binding"/>
    <property type="evidence" value="ECO:0007669"/>
    <property type="project" value="UniProtKB-KW"/>
</dbReference>
<evidence type="ECO:0000313" key="15">
    <source>
        <dbReference type="Proteomes" id="UP000215902"/>
    </source>
</evidence>
<feature type="non-terminal residue" evidence="13">
    <location>
        <position position="1"/>
    </location>
</feature>
<evidence type="ECO:0000256" key="5">
    <source>
        <dbReference type="ARBA" id="ARBA00024387"/>
    </source>
</evidence>
<dbReference type="AlphaFoldDB" id="A0A267H1Z2"/>
<dbReference type="EMBL" id="NIVC01000084">
    <property type="protein sequence ID" value="PAA91577.1"/>
    <property type="molecule type" value="Genomic_DNA"/>
</dbReference>
<evidence type="ECO:0000313" key="14">
    <source>
        <dbReference type="EMBL" id="PAA91579.1"/>
    </source>
</evidence>
<evidence type="ECO:0000256" key="9">
    <source>
        <dbReference type="ARBA" id="ARBA00041464"/>
    </source>
</evidence>
<accession>A0A267H1Z2</accession>
<comment type="caution">
    <text evidence="13">The sequence shown here is derived from an EMBL/GenBank/DDBJ whole genome shotgun (WGS) entry which is preliminary data.</text>
</comment>
<dbReference type="InterPro" id="IPR052194">
    <property type="entry name" value="MESH1"/>
</dbReference>
<sequence>TAKHRMDRSAPVLSANQGIDDVKVGSLPRLLEAVNFAAEKHKCQRRKDPEATPYINHPIGVARILSSEAGVSDTIALEAAILHDTVEDTDTSFEELEAVFGRPVAQVVQECSDDKLLPAAERKRLQILHAPHASVRAKLVKSADKIYNLRDLERVHPVGWTRDRVDAYFLWSAQVCRGLRGVNANLDRLMAEIFDRHGLTKVYLAVEDSA</sequence>
<dbReference type="STRING" id="282301.A0A267H1Z2"/>
<dbReference type="SMART" id="SM00471">
    <property type="entry name" value="HDc"/>
    <property type="match status" value="1"/>
</dbReference>
<dbReference type="FunFam" id="1.10.3210.10:FF:000012">
    <property type="entry name" value="HD domain containing 3"/>
    <property type="match status" value="1"/>
</dbReference>
<proteinExistence type="inferred from homology"/>
<protein>
    <recommendedName>
        <fullName evidence="8">Guanosine-3',5'-bis(diphosphate) 3'-pyrophosphohydrolase MESH1</fullName>
        <ecNumber evidence="5">3.1.7.2</ecNumber>
    </recommendedName>
    <alternativeName>
        <fullName evidence="9">Metazoan SpoT homolog 1</fullName>
    </alternativeName>
    <alternativeName>
        <fullName evidence="10">Penta-phosphate guanosine-3'-pyrophosphohydrolase</fullName>
    </alternativeName>
</protein>
<evidence type="ECO:0000256" key="8">
    <source>
        <dbReference type="ARBA" id="ARBA00040793"/>
    </source>
</evidence>
<dbReference type="InterPro" id="IPR003607">
    <property type="entry name" value="HD/PDEase_dom"/>
</dbReference>
<dbReference type="OrthoDB" id="430679at2759"/>
<dbReference type="PANTHER" id="PTHR46246:SF1">
    <property type="entry name" value="GUANOSINE-3',5'-BIS(DIPHOSPHATE) 3'-PYROPHOSPHOHYDROLASE MESH1"/>
    <property type="match status" value="1"/>
</dbReference>
<comment type="similarity">
    <text evidence="7">Belongs to the MESH1 family.</text>
</comment>
<evidence type="ECO:0000256" key="1">
    <source>
        <dbReference type="ARBA" id="ARBA00001936"/>
    </source>
</evidence>
<dbReference type="PANTHER" id="PTHR46246">
    <property type="entry name" value="GUANOSINE-3',5'-BIS(DIPHOSPHATE) 3'-PYROPHOSPHOHYDROLASE MESH1"/>
    <property type="match status" value="1"/>
</dbReference>
<keyword evidence="15" id="KW-1185">Reference proteome</keyword>
<reference evidence="13 15" key="1">
    <citation type="submission" date="2017-06" db="EMBL/GenBank/DDBJ databases">
        <title>A platform for efficient transgenesis in Macrostomum lignano, a flatworm model organism for stem cell research.</title>
        <authorList>
            <person name="Berezikov E."/>
        </authorList>
    </citation>
    <scope>NUCLEOTIDE SEQUENCE [LARGE SCALE GENOMIC DNA]</scope>
    <source>
        <strain evidence="13">DV1</strain>
        <tissue evidence="13">Whole organism</tissue>
    </source>
</reference>
<comment type="function">
    <text evidence="6">ppGpp hydrolyzing enzyme involved in starvation response.</text>
</comment>
<evidence type="ECO:0000256" key="4">
    <source>
        <dbReference type="ARBA" id="ARBA00023211"/>
    </source>
</evidence>
<organism evidence="13 15">
    <name type="scientific">Macrostomum lignano</name>
    <dbReference type="NCBI Taxonomy" id="282301"/>
    <lineage>
        <taxon>Eukaryota</taxon>
        <taxon>Metazoa</taxon>
        <taxon>Spiralia</taxon>
        <taxon>Lophotrochozoa</taxon>
        <taxon>Platyhelminthes</taxon>
        <taxon>Rhabditophora</taxon>
        <taxon>Macrostomorpha</taxon>
        <taxon>Macrostomida</taxon>
        <taxon>Macrostomidae</taxon>
        <taxon>Macrostomum</taxon>
    </lineage>
</organism>
<comment type="cofactor">
    <cofactor evidence="1">
        <name>Mn(2+)</name>
        <dbReference type="ChEBI" id="CHEBI:29035"/>
    </cofactor>
</comment>
<evidence type="ECO:0000313" key="13">
    <source>
        <dbReference type="EMBL" id="PAA91577.1"/>
    </source>
</evidence>
<dbReference type="GO" id="GO:0008893">
    <property type="term" value="F:guanosine-3',5'-bis(diphosphate) 3'-diphosphatase activity"/>
    <property type="evidence" value="ECO:0007669"/>
    <property type="project" value="UniProtKB-EC"/>
</dbReference>
<keyword evidence="3" id="KW-0378">Hydrolase</keyword>
<evidence type="ECO:0000256" key="11">
    <source>
        <dbReference type="ARBA" id="ARBA00047968"/>
    </source>
</evidence>
<dbReference type="EC" id="3.1.7.2" evidence="5"/>
<gene>
    <name evidence="13" type="ORF">BOX15_Mlig028688g1</name>
    <name evidence="14" type="ORF">BOX15_Mlig028688g2</name>
</gene>
<evidence type="ECO:0000256" key="10">
    <source>
        <dbReference type="ARBA" id="ARBA00041770"/>
    </source>
</evidence>
<comment type="catalytic activity">
    <reaction evidence="11">
        <text>guanosine 3',5'-bis(diphosphate) + H2O = GDP + diphosphate + H(+)</text>
        <dbReference type="Rhea" id="RHEA:14253"/>
        <dbReference type="ChEBI" id="CHEBI:15377"/>
        <dbReference type="ChEBI" id="CHEBI:15378"/>
        <dbReference type="ChEBI" id="CHEBI:33019"/>
        <dbReference type="ChEBI" id="CHEBI:58189"/>
        <dbReference type="ChEBI" id="CHEBI:77828"/>
        <dbReference type="EC" id="3.1.7.2"/>
    </reaction>
</comment>
<dbReference type="Proteomes" id="UP000215902">
    <property type="component" value="Unassembled WGS sequence"/>
</dbReference>